<reference evidence="1" key="1">
    <citation type="journal article" date="2014" name="Front. Microbiol.">
        <title>High frequency of phylogenetically diverse reductive dehalogenase-homologous genes in deep subseafloor sedimentary metagenomes.</title>
        <authorList>
            <person name="Kawai M."/>
            <person name="Futagami T."/>
            <person name="Toyoda A."/>
            <person name="Takaki Y."/>
            <person name="Nishi S."/>
            <person name="Hori S."/>
            <person name="Arai W."/>
            <person name="Tsubouchi T."/>
            <person name="Morono Y."/>
            <person name="Uchiyama I."/>
            <person name="Ito T."/>
            <person name="Fujiyama A."/>
            <person name="Inagaki F."/>
            <person name="Takami H."/>
        </authorList>
    </citation>
    <scope>NUCLEOTIDE SEQUENCE</scope>
    <source>
        <strain evidence="1">Expedition CK06-06</strain>
    </source>
</reference>
<name>X1BYE2_9ZZZZ</name>
<evidence type="ECO:0000313" key="1">
    <source>
        <dbReference type="EMBL" id="GAG86142.1"/>
    </source>
</evidence>
<sequence length="152" mass="17203">MDGGFILCGTANPPGRDINDIWVFKTDSNGNMIWDRTFGGQYGDSAYSIQQTNDNGYILAGDTYLNNQSDEDAYLIKLAADTIPKPSLIAGTITNLQEYTNYTIFNAKNILLFQLKPFRFYYYFLNEEIIVRNDKIGLLNDKIVLGIFNSNI</sequence>
<protein>
    <recommendedName>
        <fullName evidence="2">Bulb-type lectin domain-containing protein</fullName>
    </recommendedName>
</protein>
<accession>X1BYE2</accession>
<dbReference type="AlphaFoldDB" id="X1BYE2"/>
<proteinExistence type="predicted"/>
<dbReference type="PANTHER" id="PTHR42754">
    <property type="entry name" value="ENDOGLUCANASE"/>
    <property type="match status" value="1"/>
</dbReference>
<organism evidence="1">
    <name type="scientific">marine sediment metagenome</name>
    <dbReference type="NCBI Taxonomy" id="412755"/>
    <lineage>
        <taxon>unclassified sequences</taxon>
        <taxon>metagenomes</taxon>
        <taxon>ecological metagenomes</taxon>
    </lineage>
</organism>
<gene>
    <name evidence="1" type="ORF">S01H4_30194</name>
</gene>
<comment type="caution">
    <text evidence="1">The sequence shown here is derived from an EMBL/GenBank/DDBJ whole genome shotgun (WGS) entry which is preliminary data.</text>
</comment>
<evidence type="ECO:0008006" key="2">
    <source>
        <dbReference type="Google" id="ProtNLM"/>
    </source>
</evidence>
<dbReference type="PANTHER" id="PTHR42754:SF1">
    <property type="entry name" value="LIPOPROTEIN"/>
    <property type="match status" value="1"/>
</dbReference>
<dbReference type="EMBL" id="BART01015565">
    <property type="protein sequence ID" value="GAG86142.1"/>
    <property type="molecule type" value="Genomic_DNA"/>
</dbReference>